<keyword evidence="3" id="KW-1185">Reference proteome</keyword>
<reference evidence="2 3" key="1">
    <citation type="submission" date="2016-06" db="EMBL/GenBank/DDBJ databases">
        <title>The Draft Genome Sequence and Annotation of the Desert Woodrat Neotoma lepida.</title>
        <authorList>
            <person name="Campbell M."/>
            <person name="Oakeson K.F."/>
            <person name="Yandell M."/>
            <person name="Halpert J.R."/>
            <person name="Dearing D."/>
        </authorList>
    </citation>
    <scope>NUCLEOTIDE SEQUENCE [LARGE SCALE GENOMIC DNA]</scope>
    <source>
        <strain evidence="2">417</strain>
        <tissue evidence="2">Liver</tissue>
    </source>
</reference>
<feature type="region of interest" description="Disordered" evidence="1">
    <location>
        <begin position="1"/>
        <end position="34"/>
    </location>
</feature>
<name>A0A1A6HQB4_NEOLE</name>
<proteinExistence type="predicted"/>
<comment type="caution">
    <text evidence="2">The sequence shown here is derived from an EMBL/GenBank/DDBJ whole genome shotgun (WGS) entry which is preliminary data.</text>
</comment>
<sequence>MTAELKKTMGRAPWGPVKVKKEEDEDESISQASSQQVYSENVKVWAPGEGPYLSIDVSEEEEKGQKMFWDMAMVLKATQEAAAAAPLGSYSLPGTLAKSEILEPHGNPALLGTETKNLQLLVPKTEICDEAEEPPMILGRIQKGDFQGPELAESYEKGNVLKRQKIKREKRDIRKVTVKDCPLSESFREDEDQKSKKSRRKYSLSSGPPKNQKIQPGQKPFTCNECGKGF</sequence>
<accession>A0A1A6HQB4</accession>
<evidence type="ECO:0000313" key="2">
    <source>
        <dbReference type="EMBL" id="OBS80424.1"/>
    </source>
</evidence>
<evidence type="ECO:0000256" key="1">
    <source>
        <dbReference type="SAM" id="MobiDB-lite"/>
    </source>
</evidence>
<dbReference type="AlphaFoldDB" id="A0A1A6HQB4"/>
<evidence type="ECO:0000313" key="3">
    <source>
        <dbReference type="Proteomes" id="UP000092124"/>
    </source>
</evidence>
<feature type="non-terminal residue" evidence="2">
    <location>
        <position position="230"/>
    </location>
</feature>
<dbReference type="EMBL" id="LZPO01017366">
    <property type="protein sequence ID" value="OBS80424.1"/>
    <property type="molecule type" value="Genomic_DNA"/>
</dbReference>
<dbReference type="STRING" id="56216.A0A1A6HQB4"/>
<dbReference type="OrthoDB" id="4748970at2759"/>
<evidence type="ECO:0008006" key="4">
    <source>
        <dbReference type="Google" id="ProtNLM"/>
    </source>
</evidence>
<dbReference type="Proteomes" id="UP000092124">
    <property type="component" value="Unassembled WGS sequence"/>
</dbReference>
<organism evidence="2 3">
    <name type="scientific">Neotoma lepida</name>
    <name type="common">Desert woodrat</name>
    <dbReference type="NCBI Taxonomy" id="56216"/>
    <lineage>
        <taxon>Eukaryota</taxon>
        <taxon>Metazoa</taxon>
        <taxon>Chordata</taxon>
        <taxon>Craniata</taxon>
        <taxon>Vertebrata</taxon>
        <taxon>Euteleostomi</taxon>
        <taxon>Mammalia</taxon>
        <taxon>Eutheria</taxon>
        <taxon>Euarchontoglires</taxon>
        <taxon>Glires</taxon>
        <taxon>Rodentia</taxon>
        <taxon>Myomorpha</taxon>
        <taxon>Muroidea</taxon>
        <taxon>Cricetidae</taxon>
        <taxon>Neotominae</taxon>
        <taxon>Neotoma</taxon>
    </lineage>
</organism>
<feature type="region of interest" description="Disordered" evidence="1">
    <location>
        <begin position="182"/>
        <end position="220"/>
    </location>
</feature>
<gene>
    <name evidence="2" type="ORF">A6R68_21369</name>
</gene>
<protein>
    <recommendedName>
        <fullName evidence="4">C2H2-type domain-containing protein</fullName>
    </recommendedName>
</protein>